<evidence type="ECO:0000256" key="2">
    <source>
        <dbReference type="ARBA" id="ARBA00005556"/>
    </source>
</evidence>
<organism evidence="8 9">
    <name type="scientific">Monodon monoceros</name>
    <name type="common">Narwhal</name>
    <name type="synonym">Ceratodon monodon</name>
    <dbReference type="NCBI Taxonomy" id="40151"/>
    <lineage>
        <taxon>Eukaryota</taxon>
        <taxon>Metazoa</taxon>
        <taxon>Chordata</taxon>
        <taxon>Craniata</taxon>
        <taxon>Vertebrata</taxon>
        <taxon>Euteleostomi</taxon>
        <taxon>Mammalia</taxon>
        <taxon>Eutheria</taxon>
        <taxon>Laurasiatheria</taxon>
        <taxon>Artiodactyla</taxon>
        <taxon>Whippomorpha</taxon>
        <taxon>Cetacea</taxon>
        <taxon>Odontoceti</taxon>
        <taxon>Monodontidae</taxon>
        <taxon>Monodon</taxon>
    </lineage>
</organism>
<name>A0A4U1ET87_MONMO</name>
<keyword evidence="4" id="KW-0689">Ribosomal protein</keyword>
<comment type="similarity">
    <text evidence="2">Belongs to the mitochondrion-specific ribosomal protein mL42 family.</text>
</comment>
<evidence type="ECO:0000313" key="9">
    <source>
        <dbReference type="Proteomes" id="UP000308365"/>
    </source>
</evidence>
<dbReference type="Pfam" id="PF10210">
    <property type="entry name" value="MRP-S32"/>
    <property type="match status" value="2"/>
</dbReference>
<keyword evidence="6" id="KW-0687">Ribonucleoprotein</keyword>
<sequence>IVQKDYGVSLKDGQDSKGQRWVLNVSFHRSKDKQQNQPDMLWEVKRDITAVHIYVVNMEPYIVFVIKLRILLFQMTIIVELALTSDGRTIVCYHPSVDIPYEHTKVCIRKSLVIFNLLLDYSPFFTVSEEKGIPIPRPDPVQNNEETHDLVLKTRLEEKGEYLEQGPMIEQLSKMFFTTKHRWYPRGHLPQLA</sequence>
<evidence type="ECO:0000313" key="8">
    <source>
        <dbReference type="EMBL" id="TKC39891.1"/>
    </source>
</evidence>
<accession>A0A4U1ET87</accession>
<evidence type="ECO:0000256" key="7">
    <source>
        <dbReference type="ARBA" id="ARBA00035189"/>
    </source>
</evidence>
<evidence type="ECO:0000256" key="6">
    <source>
        <dbReference type="ARBA" id="ARBA00023274"/>
    </source>
</evidence>
<comment type="subcellular location">
    <subcellularLocation>
        <location evidence="1">Mitochondrion</location>
    </subcellularLocation>
</comment>
<evidence type="ECO:0000256" key="1">
    <source>
        <dbReference type="ARBA" id="ARBA00004173"/>
    </source>
</evidence>
<comment type="caution">
    <text evidence="8">The sequence shown here is derived from an EMBL/GenBank/DDBJ whole genome shotgun (WGS) entry which is preliminary data.</text>
</comment>
<keyword evidence="3" id="KW-0809">Transit peptide</keyword>
<dbReference type="GO" id="GO:0005762">
    <property type="term" value="C:mitochondrial large ribosomal subunit"/>
    <property type="evidence" value="ECO:0007669"/>
    <property type="project" value="TreeGrafter"/>
</dbReference>
<protein>
    <recommendedName>
        <fullName evidence="7">Large ribosomal subunit protein mL42</fullName>
    </recommendedName>
</protein>
<dbReference type="EMBL" id="RWIC01000828">
    <property type="protein sequence ID" value="TKC39891.1"/>
    <property type="molecule type" value="Genomic_DNA"/>
</dbReference>
<evidence type="ECO:0000256" key="5">
    <source>
        <dbReference type="ARBA" id="ARBA00023128"/>
    </source>
</evidence>
<feature type="non-terminal residue" evidence="8">
    <location>
        <position position="1"/>
    </location>
</feature>
<dbReference type="InterPro" id="IPR019346">
    <property type="entry name" value="Ribosomal_mL42"/>
</dbReference>
<gene>
    <name evidence="8" type="ORF">EI555_021305</name>
</gene>
<dbReference type="PANTHER" id="PTHR13450:SF4">
    <property type="entry name" value="LARGE RIBOSOMAL SUBUNIT PROTEIN ML42"/>
    <property type="match status" value="1"/>
</dbReference>
<evidence type="ECO:0000256" key="3">
    <source>
        <dbReference type="ARBA" id="ARBA00022946"/>
    </source>
</evidence>
<proteinExistence type="inferred from homology"/>
<reference evidence="9" key="1">
    <citation type="journal article" date="2019" name="IScience">
        <title>Narwhal Genome Reveals Long-Term Low Genetic Diversity despite Current Large Abundance Size.</title>
        <authorList>
            <person name="Westbury M.V."/>
            <person name="Petersen B."/>
            <person name="Garde E."/>
            <person name="Heide-Jorgensen M.P."/>
            <person name="Lorenzen E.D."/>
        </authorList>
    </citation>
    <scope>NUCLEOTIDE SEQUENCE [LARGE SCALE GENOMIC DNA]</scope>
</reference>
<dbReference type="Proteomes" id="UP000308365">
    <property type="component" value="Unassembled WGS sequence"/>
</dbReference>
<dbReference type="AlphaFoldDB" id="A0A4U1ET87"/>
<keyword evidence="5" id="KW-0496">Mitochondrion</keyword>
<dbReference type="PANTHER" id="PTHR13450">
    <property type="entry name" value="MITOCHONDRIAL 39S RIBOSOMAL PROTEIN L42"/>
    <property type="match status" value="1"/>
</dbReference>
<evidence type="ECO:0000256" key="4">
    <source>
        <dbReference type="ARBA" id="ARBA00022980"/>
    </source>
</evidence>